<proteinExistence type="predicted"/>
<gene>
    <name evidence="2" type="ORF">g.55197</name>
</gene>
<feature type="domain" description="Reverse transcriptase" evidence="1">
    <location>
        <begin position="1"/>
        <end position="166"/>
    </location>
</feature>
<organism evidence="2">
    <name type="scientific">Homalodisca liturata</name>
    <dbReference type="NCBI Taxonomy" id="320908"/>
    <lineage>
        <taxon>Eukaryota</taxon>
        <taxon>Metazoa</taxon>
        <taxon>Ecdysozoa</taxon>
        <taxon>Arthropoda</taxon>
        <taxon>Hexapoda</taxon>
        <taxon>Insecta</taxon>
        <taxon>Pterygota</taxon>
        <taxon>Neoptera</taxon>
        <taxon>Paraneoptera</taxon>
        <taxon>Hemiptera</taxon>
        <taxon>Auchenorrhyncha</taxon>
        <taxon>Membracoidea</taxon>
        <taxon>Cicadellidae</taxon>
        <taxon>Cicadellinae</taxon>
        <taxon>Proconiini</taxon>
        <taxon>Homalodisca</taxon>
    </lineage>
</organism>
<name>A0A1B6HKQ6_9HEMI</name>
<dbReference type="EMBL" id="GECU01032443">
    <property type="protein sequence ID" value="JAS75263.1"/>
    <property type="molecule type" value="Transcribed_RNA"/>
</dbReference>
<dbReference type="Pfam" id="PF00078">
    <property type="entry name" value="RVT_1"/>
    <property type="match status" value="1"/>
</dbReference>
<dbReference type="PROSITE" id="PS50878">
    <property type="entry name" value="RT_POL"/>
    <property type="match status" value="1"/>
</dbReference>
<dbReference type="PANTHER" id="PTHR33332">
    <property type="entry name" value="REVERSE TRANSCRIPTASE DOMAIN-CONTAINING PROTEIN"/>
    <property type="match status" value="1"/>
</dbReference>
<feature type="non-terminal residue" evidence="2">
    <location>
        <position position="1"/>
    </location>
</feature>
<evidence type="ECO:0000313" key="2">
    <source>
        <dbReference type="EMBL" id="JAS75263.1"/>
    </source>
</evidence>
<dbReference type="AlphaFoldDB" id="A0A1B6HKQ6"/>
<dbReference type="InterPro" id="IPR000477">
    <property type="entry name" value="RT_dom"/>
</dbReference>
<protein>
    <recommendedName>
        <fullName evidence="1">Reverse transcriptase domain-containing protein</fullName>
    </recommendedName>
</protein>
<sequence length="363" mass="41900">FDCLGHKLILAKLQTLGVQQSALKWFESYLNERYQVVEVKQRRMGETCTVKSEKLPMTRGVPQGSVLGPVLYILFTNDLPIFLENYTNSIMYADDTVLLSAQKDVEQLEINSYISFNMAQQYCKYNDLVLNSLKTKQLTLGTNKNYVSEIPGIQETEDMNYLGITLNNTLTWTNHIDNLCLKLNSSLYALRRTHATSTLESTKIAYYALFESHLRYGIAAWGGTTQFNLLKVLKIQKKAIRLMGKLGPRESCRATFKELNILTVTSLYILETILYCLSKDFPRNSNLHEHNTRHGQDFPLPLHRTAVFEKKPTYAGKKLFNALPEEIKKNGNNHINMKTAIRNWLLQRTIYTVEEFYLWRLTT</sequence>
<accession>A0A1B6HKQ6</accession>
<reference evidence="2" key="1">
    <citation type="submission" date="2015-11" db="EMBL/GenBank/DDBJ databases">
        <title>De novo transcriptome assembly of four potential Pierce s Disease insect vectors from Arizona vineyards.</title>
        <authorList>
            <person name="Tassone E.E."/>
        </authorList>
    </citation>
    <scope>NUCLEOTIDE SEQUENCE</scope>
</reference>
<evidence type="ECO:0000259" key="1">
    <source>
        <dbReference type="PROSITE" id="PS50878"/>
    </source>
</evidence>